<sequence>MVLEMMEEGGGEEVMGGNGEWREDVVDGDSEGILFPSIHTSPSASTFPPPSCSTPPSSTPLHLPPHSLHHPVVLLPPPHLSSFLTSVLLHIISCLRPAVFPALTM</sequence>
<comment type="caution">
    <text evidence="2">The sequence shown here is derived from an EMBL/GenBank/DDBJ whole genome shotgun (WGS) entry which is preliminary data.</text>
</comment>
<reference evidence="2" key="1">
    <citation type="submission" date="2023-11" db="EMBL/GenBank/DDBJ databases">
        <title>Genome assemblies of two species of porcelain crab, Petrolisthes cinctipes and Petrolisthes manimaculis (Anomura: Porcellanidae).</title>
        <authorList>
            <person name="Angst P."/>
        </authorList>
    </citation>
    <scope>NUCLEOTIDE SEQUENCE</scope>
    <source>
        <strain evidence="2">PB745_02</strain>
        <tissue evidence="2">Gill</tissue>
    </source>
</reference>
<dbReference type="Proteomes" id="UP001292094">
    <property type="component" value="Unassembled WGS sequence"/>
</dbReference>
<dbReference type="EMBL" id="JAWZYT010003254">
    <property type="protein sequence ID" value="KAK4299381.1"/>
    <property type="molecule type" value="Genomic_DNA"/>
</dbReference>
<evidence type="ECO:0000313" key="2">
    <source>
        <dbReference type="EMBL" id="KAK4299381.1"/>
    </source>
</evidence>
<dbReference type="AlphaFoldDB" id="A0AAE1P2B1"/>
<name>A0AAE1P2B1_9EUCA</name>
<proteinExistence type="predicted"/>
<protein>
    <submittedName>
        <fullName evidence="2">Uncharacterized protein</fullName>
    </submittedName>
</protein>
<evidence type="ECO:0000256" key="1">
    <source>
        <dbReference type="SAM" id="MobiDB-lite"/>
    </source>
</evidence>
<feature type="compositionally biased region" description="Low complexity" evidence="1">
    <location>
        <begin position="54"/>
        <end position="63"/>
    </location>
</feature>
<feature type="compositionally biased region" description="Acidic residues" evidence="1">
    <location>
        <begin position="1"/>
        <end position="11"/>
    </location>
</feature>
<feature type="region of interest" description="Disordered" evidence="1">
    <location>
        <begin position="37"/>
        <end position="63"/>
    </location>
</feature>
<evidence type="ECO:0000313" key="3">
    <source>
        <dbReference type="Proteomes" id="UP001292094"/>
    </source>
</evidence>
<keyword evidence="3" id="KW-1185">Reference proteome</keyword>
<gene>
    <name evidence="2" type="ORF">Pmani_028338</name>
</gene>
<organism evidence="2 3">
    <name type="scientific">Petrolisthes manimaculis</name>
    <dbReference type="NCBI Taxonomy" id="1843537"/>
    <lineage>
        <taxon>Eukaryota</taxon>
        <taxon>Metazoa</taxon>
        <taxon>Ecdysozoa</taxon>
        <taxon>Arthropoda</taxon>
        <taxon>Crustacea</taxon>
        <taxon>Multicrustacea</taxon>
        <taxon>Malacostraca</taxon>
        <taxon>Eumalacostraca</taxon>
        <taxon>Eucarida</taxon>
        <taxon>Decapoda</taxon>
        <taxon>Pleocyemata</taxon>
        <taxon>Anomura</taxon>
        <taxon>Galatheoidea</taxon>
        <taxon>Porcellanidae</taxon>
        <taxon>Petrolisthes</taxon>
    </lineage>
</organism>
<feature type="region of interest" description="Disordered" evidence="1">
    <location>
        <begin position="1"/>
        <end position="25"/>
    </location>
</feature>
<accession>A0AAE1P2B1</accession>